<evidence type="ECO:0000259" key="9">
    <source>
        <dbReference type="Pfam" id="PF23797"/>
    </source>
</evidence>
<evidence type="ECO:0000313" key="13">
    <source>
        <dbReference type="EMBL" id="CAD7274653.1"/>
    </source>
</evidence>
<gene>
    <name evidence="13" type="ORF">NMOB1V02_LOCUS2477</name>
</gene>
<evidence type="ECO:0000256" key="6">
    <source>
        <dbReference type="PIRNR" id="PIRNR017233"/>
    </source>
</evidence>
<dbReference type="GO" id="GO:0000049">
    <property type="term" value="F:tRNA binding"/>
    <property type="evidence" value="ECO:0007669"/>
    <property type="project" value="TreeGrafter"/>
</dbReference>
<dbReference type="Pfam" id="PF23936">
    <property type="entry name" value="HB_ELP1"/>
    <property type="match status" value="1"/>
</dbReference>
<comment type="similarity">
    <text evidence="2 6">Belongs to the ELP1/IKA1 family.</text>
</comment>
<dbReference type="Pfam" id="PF23925">
    <property type="entry name" value="A-sol_ELP1"/>
    <property type="match status" value="1"/>
</dbReference>
<dbReference type="PIRSF" id="PIRSF017233">
    <property type="entry name" value="IKAP"/>
    <property type="match status" value="1"/>
</dbReference>
<sequence length="1298" mass="144478">MRDLKCVGHHVSRLPDSRDTIGSFSECVALQPPQCEIPGLEAADLVGIALERESDKMCVVSFRGVGDGRVNLEDGLLRLSEELLHKEVASLAWTWDGLAIVSRDGSIAVYADGSWSICRPSDETDDPVVEVSRSSDGEIFILLRSSGVLTLLDSAWYEICAVALEDVMHAIETSVSVGWGDEKTQFKGVGAAKAAREGKVGADVSHSVVDVGKYFISWRGDGEFFAVSHLMSSGSRVLRVFDRQGQLMHSSAPNALGLCLAWQPSGSLLASSLHKADRLCIVFFEKNCMPWSEFVLASTKSHEISVTALEWNSSSDILCVATKSPENEKVQLWSRSNYHWDCKFTIDLSCRDLLNVCWDQRSAFKLHIICRDSYECFLWSTKVTTSRHISAAWIAVVSGNEVRVTPLGKRTIPPPMSHQVMKNSQPVQCVEFSQNPHENCFACVQNSVISIYSSVPRADDIGEFSAVAHYECKSAPNLYLWAFVGEGLMYAIQDGKLVILCAVDEKMCVEEAPWAQHITSIKNTCTFASGACFLDGGGILHVSRSKGNIDNTLKLGGNCVDIAYDDHNNIGFGWDAVGGKLFANDWELIRGVTSFRIHDSNFLLVTTGGSDCVLWCISTKKLSQELKAKERRSVEDLGVKRKVENGAKIVVSCPESSAVILQMPRGNIETVYPRELLLSRIASLLQENAWLMAYEMMRRHRINLNVLSDYDAENFLSNISLFVSVLSPEYIAQFVLELTNDDVTKTLYIASYERESTWRSVLKNSGDFTCKVDVVCGELRRVMLAKDPVTLYKPILASFAQCVSPNLEGAICFLASMNREVLQAGLKYLIYLSNVDALFNAALGTYDTQLAAMVAELSQKDPKEYIPFLEAFKKLDSPFREYSIDIHLQRWGHALNHLSSIWDTSADAKALFLKLVKEKALFKHAMKLSPRGSELFREVTLMYGEFLLKMGRREEAALVYATGGHHENAAKAFAASGEEHLAYSEVQKCGIGFVDVGRVLANALATKREFSRAARIAIEWCEDVDTAVQLLMDGRLWSEAIGISQRFSCSFHETIVEKLLDFVNNLIRTFSETGEQLSQRTGRYEVVTKSKFEDAFNTGDGENFPDVISETETSVSEASSLASSRSQRSIARKKKKEERKMRSLREGSRTEDLALVATIHSQIIAVYVTKNDVREALITLTALDRWDLAKELQRAYSIALSVCKNCSLRIWPSWLCAADLEAQELSTLVPGASAAQNVETVSRTIAFRKFTRSRFSFLEPVLRYAPGMTMDIAWYHGILAEGEEDVKHLRSRTELGIF</sequence>
<evidence type="ECO:0000256" key="4">
    <source>
        <dbReference type="ARBA" id="ARBA00022694"/>
    </source>
</evidence>
<comment type="subcellular location">
    <subcellularLocation>
        <location evidence="6">Cytoplasm</location>
    </subcellularLocation>
    <subcellularLocation>
        <location evidence="6">Nucleus</location>
    </subcellularLocation>
</comment>
<dbReference type="Pfam" id="PF23878">
    <property type="entry name" value="TPR_ELP1"/>
    <property type="match status" value="1"/>
</dbReference>
<dbReference type="InterPro" id="IPR056169">
    <property type="entry name" value="HB_ELP1"/>
</dbReference>
<dbReference type="EMBL" id="CAJPEX010000276">
    <property type="protein sequence ID" value="CAG0914805.1"/>
    <property type="molecule type" value="Genomic_DNA"/>
</dbReference>
<evidence type="ECO:0000256" key="5">
    <source>
        <dbReference type="ARBA" id="ARBA00029535"/>
    </source>
</evidence>
<dbReference type="InterPro" id="IPR015943">
    <property type="entry name" value="WD40/YVTN_repeat-like_dom_sf"/>
</dbReference>
<evidence type="ECO:0000256" key="1">
    <source>
        <dbReference type="ARBA" id="ARBA00005043"/>
    </source>
</evidence>
<dbReference type="GO" id="GO:0005829">
    <property type="term" value="C:cytosol"/>
    <property type="evidence" value="ECO:0007669"/>
    <property type="project" value="TreeGrafter"/>
</dbReference>
<feature type="compositionally biased region" description="Low complexity" evidence="7">
    <location>
        <begin position="1118"/>
        <end position="1129"/>
    </location>
</feature>
<dbReference type="InterPro" id="IPR006849">
    <property type="entry name" value="Elp1"/>
</dbReference>
<protein>
    <recommendedName>
        <fullName evidence="5 6">Elongator complex protein 1</fullName>
    </recommendedName>
</protein>
<dbReference type="InterPro" id="IPR056164">
    <property type="entry name" value="Beta-prop_ELP1_1st"/>
</dbReference>
<feature type="domain" description="ELP1 three-helical bundle" evidence="12">
    <location>
        <begin position="1059"/>
        <end position="1203"/>
    </location>
</feature>
<dbReference type="InterPro" id="IPR056165">
    <property type="entry name" value="Beta-prop_ELP1_2nd"/>
</dbReference>
<evidence type="ECO:0000259" key="12">
    <source>
        <dbReference type="Pfam" id="PF23936"/>
    </source>
</evidence>
<dbReference type="GO" id="GO:0002926">
    <property type="term" value="P:tRNA wobble base 5-methoxycarbonylmethyl-2-thiouridinylation"/>
    <property type="evidence" value="ECO:0007669"/>
    <property type="project" value="TreeGrafter"/>
</dbReference>
<evidence type="ECO:0000259" key="11">
    <source>
        <dbReference type="Pfam" id="PF23925"/>
    </source>
</evidence>
<keyword evidence="4" id="KW-0819">tRNA processing</keyword>
<accession>A0A7R9BHB4</accession>
<dbReference type="PANTHER" id="PTHR12747">
    <property type="entry name" value="ELONGATOR COMPLEX PROTEIN 1"/>
    <property type="match status" value="1"/>
</dbReference>
<dbReference type="InterPro" id="IPR056167">
    <property type="entry name" value="A-sol_ELP1"/>
</dbReference>
<keyword evidence="14" id="KW-1185">Reference proteome</keyword>
<dbReference type="InterPro" id="IPR036322">
    <property type="entry name" value="WD40_repeat_dom_sf"/>
</dbReference>
<dbReference type="SUPFAM" id="SSF50978">
    <property type="entry name" value="WD40 repeat-like"/>
    <property type="match status" value="1"/>
</dbReference>
<evidence type="ECO:0000256" key="7">
    <source>
        <dbReference type="SAM" id="MobiDB-lite"/>
    </source>
</evidence>
<dbReference type="UniPathway" id="UPA00988"/>
<feature type="domain" description="ELP1 N-terminal second beta-propeller" evidence="9">
    <location>
        <begin position="396"/>
        <end position="650"/>
    </location>
</feature>
<dbReference type="Pfam" id="PF23797">
    <property type="entry name" value="Beta-prop_ELP1_2nd"/>
    <property type="match status" value="1"/>
</dbReference>
<dbReference type="PANTHER" id="PTHR12747:SF0">
    <property type="entry name" value="ELONGATOR COMPLEX PROTEIN 1"/>
    <property type="match status" value="1"/>
</dbReference>
<evidence type="ECO:0000259" key="8">
    <source>
        <dbReference type="Pfam" id="PF04762"/>
    </source>
</evidence>
<feature type="region of interest" description="Disordered" evidence="7">
    <location>
        <begin position="1118"/>
        <end position="1145"/>
    </location>
</feature>
<dbReference type="SUPFAM" id="SSF69322">
    <property type="entry name" value="Tricorn protease domain 2"/>
    <property type="match status" value="1"/>
</dbReference>
<organism evidence="13">
    <name type="scientific">Notodromas monacha</name>
    <dbReference type="NCBI Taxonomy" id="399045"/>
    <lineage>
        <taxon>Eukaryota</taxon>
        <taxon>Metazoa</taxon>
        <taxon>Ecdysozoa</taxon>
        <taxon>Arthropoda</taxon>
        <taxon>Crustacea</taxon>
        <taxon>Oligostraca</taxon>
        <taxon>Ostracoda</taxon>
        <taxon>Podocopa</taxon>
        <taxon>Podocopida</taxon>
        <taxon>Cypridocopina</taxon>
        <taxon>Cypridoidea</taxon>
        <taxon>Cyprididae</taxon>
        <taxon>Notodromas</taxon>
    </lineage>
</organism>
<feature type="domain" description="ELP1 alpha-solenoid" evidence="11">
    <location>
        <begin position="674"/>
        <end position="870"/>
    </location>
</feature>
<proteinExistence type="inferred from homology"/>
<evidence type="ECO:0000259" key="10">
    <source>
        <dbReference type="Pfam" id="PF23878"/>
    </source>
</evidence>
<name>A0A7R9BHB4_9CRUS</name>
<keyword evidence="3 6" id="KW-0963">Cytoplasm</keyword>
<comment type="pathway">
    <text evidence="1">tRNA modification; 5-methoxycarbonylmethyl-2-thiouridine-tRNA biosynthesis.</text>
</comment>
<evidence type="ECO:0000313" key="14">
    <source>
        <dbReference type="Proteomes" id="UP000678499"/>
    </source>
</evidence>
<dbReference type="Proteomes" id="UP000678499">
    <property type="component" value="Unassembled WGS sequence"/>
</dbReference>
<comment type="function">
    <text evidence="6">Component of the elongator complex which is required for multiple tRNA modifications, including mcm5U (5-methoxycarbonylmethyl uridine), mcm5s2U (5-methoxycarbonylmethyl-2-thiouridine), and ncm5U (5-carbamoylmethyl uridine). The elongator complex catalyzes formation of carboxymethyluridine in the wobble base at position 34 in tRNAs.</text>
</comment>
<dbReference type="Gene3D" id="2.130.10.10">
    <property type="entry name" value="YVTN repeat-like/Quinoprotein amine dehydrogenase"/>
    <property type="match status" value="1"/>
</dbReference>
<feature type="domain" description="ELP1 first N-terminal beta-propeller" evidence="8">
    <location>
        <begin position="100"/>
        <end position="360"/>
    </location>
</feature>
<dbReference type="GO" id="GO:0005634">
    <property type="term" value="C:nucleus"/>
    <property type="evidence" value="ECO:0007669"/>
    <property type="project" value="UniProtKB-SubCell"/>
</dbReference>
<dbReference type="GO" id="GO:0033588">
    <property type="term" value="C:elongator holoenzyme complex"/>
    <property type="evidence" value="ECO:0007669"/>
    <property type="project" value="InterPro"/>
</dbReference>
<reference evidence="13" key="1">
    <citation type="submission" date="2020-11" db="EMBL/GenBank/DDBJ databases">
        <authorList>
            <person name="Tran Van P."/>
        </authorList>
    </citation>
    <scope>NUCLEOTIDE SEQUENCE</scope>
</reference>
<dbReference type="InterPro" id="IPR056166">
    <property type="entry name" value="TPR_ELP1"/>
</dbReference>
<dbReference type="Pfam" id="PF04762">
    <property type="entry name" value="Beta-prop_ELP1_1st"/>
    <property type="match status" value="1"/>
</dbReference>
<feature type="domain" description="ELP1 TPR" evidence="10">
    <location>
        <begin position="880"/>
        <end position="1040"/>
    </location>
</feature>
<evidence type="ECO:0000256" key="2">
    <source>
        <dbReference type="ARBA" id="ARBA00006086"/>
    </source>
</evidence>
<dbReference type="OrthoDB" id="40048at2759"/>
<dbReference type="EMBL" id="OA882313">
    <property type="protein sequence ID" value="CAD7274653.1"/>
    <property type="molecule type" value="Genomic_DNA"/>
</dbReference>
<evidence type="ECO:0000256" key="3">
    <source>
        <dbReference type="ARBA" id="ARBA00022490"/>
    </source>
</evidence>
<keyword evidence="6" id="KW-0539">Nucleus</keyword>